<accession>A0ABX0GSU4</accession>
<name>A0ABX0GSU4_9ACTN</name>
<keyword evidence="2" id="KW-1185">Reference proteome</keyword>
<reference evidence="1 2" key="1">
    <citation type="submission" date="2020-03" db="EMBL/GenBank/DDBJ databases">
        <title>Two novel Motilibacter sp.</title>
        <authorList>
            <person name="Liu S."/>
        </authorList>
    </citation>
    <scope>NUCLEOTIDE SEQUENCE [LARGE SCALE GENOMIC DNA]</scope>
    <source>
        <strain evidence="1 2">E257</strain>
    </source>
</reference>
<organism evidence="1 2">
    <name type="scientific">Motilibacter deserti</name>
    <dbReference type="NCBI Taxonomy" id="2714956"/>
    <lineage>
        <taxon>Bacteria</taxon>
        <taxon>Bacillati</taxon>
        <taxon>Actinomycetota</taxon>
        <taxon>Actinomycetes</taxon>
        <taxon>Motilibacterales</taxon>
        <taxon>Motilibacteraceae</taxon>
        <taxon>Motilibacter</taxon>
    </lineage>
</organism>
<dbReference type="RefSeq" id="WP_166280959.1">
    <property type="nucleotide sequence ID" value="NZ_JAANNP010000003.1"/>
</dbReference>
<dbReference type="EMBL" id="JAANNP010000003">
    <property type="protein sequence ID" value="NHC13947.1"/>
    <property type="molecule type" value="Genomic_DNA"/>
</dbReference>
<evidence type="ECO:0000313" key="2">
    <source>
        <dbReference type="Proteomes" id="UP000800981"/>
    </source>
</evidence>
<proteinExistence type="predicted"/>
<dbReference type="Proteomes" id="UP000800981">
    <property type="component" value="Unassembled WGS sequence"/>
</dbReference>
<gene>
    <name evidence="1" type="ORF">G9H71_09160</name>
</gene>
<protein>
    <submittedName>
        <fullName evidence="1">Uncharacterized protein</fullName>
    </submittedName>
</protein>
<sequence>MPGGPVVPAAEGRLSLTAVSWRVALTAVGALLLTAGTLWGQDDAWPFGPFRMYATSTDPSGVVTVLTLERQTADGTWAETPLTAENVGMNRAEAEGQQPRLVADPALLARFADAHARLHPADPAWAAVRLVRVATVLQDRRPTGEVRREVLATWER</sequence>
<comment type="caution">
    <text evidence="1">The sequence shown here is derived from an EMBL/GenBank/DDBJ whole genome shotgun (WGS) entry which is preliminary data.</text>
</comment>
<evidence type="ECO:0000313" key="1">
    <source>
        <dbReference type="EMBL" id="NHC13947.1"/>
    </source>
</evidence>